<organism evidence="1 2">
    <name type="scientific">Leptospira wolffii</name>
    <dbReference type="NCBI Taxonomy" id="409998"/>
    <lineage>
        <taxon>Bacteria</taxon>
        <taxon>Pseudomonadati</taxon>
        <taxon>Spirochaetota</taxon>
        <taxon>Spirochaetia</taxon>
        <taxon>Leptospirales</taxon>
        <taxon>Leptospiraceae</taxon>
        <taxon>Leptospira</taxon>
    </lineage>
</organism>
<evidence type="ECO:0000313" key="2">
    <source>
        <dbReference type="Proteomes" id="UP000231912"/>
    </source>
</evidence>
<dbReference type="EMBL" id="NPDT01000018">
    <property type="protein sequence ID" value="PJZ64054.1"/>
    <property type="molecule type" value="Genomic_DNA"/>
</dbReference>
<evidence type="ECO:0000313" key="1">
    <source>
        <dbReference type="EMBL" id="PJZ64054.1"/>
    </source>
</evidence>
<proteinExistence type="predicted"/>
<evidence type="ECO:0008006" key="3">
    <source>
        <dbReference type="Google" id="ProtNLM"/>
    </source>
</evidence>
<protein>
    <recommendedName>
        <fullName evidence="3">TonB C-terminal domain-containing protein</fullName>
    </recommendedName>
</protein>
<dbReference type="AlphaFoldDB" id="A0A2M9Z6P6"/>
<gene>
    <name evidence="1" type="ORF">CH371_20130</name>
</gene>
<sequence length="130" mass="14781">MFLGEIDYAEEDIDIRKESCKRLFDRKYPPGYTLDGEGIKISIDFPLSKYYPNSAKKKGIYNCIIYSHVVVTKNNHLAHYCLEENTCGYVPFEDAAGAILVKADYKACMLKGRPIACSQKVPLDFKLVDE</sequence>
<accession>A0A2M9Z6P6</accession>
<name>A0A2M9Z6P6_9LEPT</name>
<reference evidence="1 2" key="1">
    <citation type="submission" date="2017-07" db="EMBL/GenBank/DDBJ databases">
        <title>Leptospira spp. isolated from tropical soils.</title>
        <authorList>
            <person name="Thibeaux R."/>
            <person name="Iraola G."/>
            <person name="Ferres I."/>
            <person name="Bierque E."/>
            <person name="Girault D."/>
            <person name="Soupe-Gilbert M.-E."/>
            <person name="Picardeau M."/>
            <person name="Goarant C."/>
        </authorList>
    </citation>
    <scope>NUCLEOTIDE SEQUENCE [LARGE SCALE GENOMIC DNA]</scope>
    <source>
        <strain evidence="1 2">FH2-C-A2</strain>
    </source>
</reference>
<dbReference type="Proteomes" id="UP000231912">
    <property type="component" value="Unassembled WGS sequence"/>
</dbReference>
<comment type="caution">
    <text evidence="1">The sequence shown here is derived from an EMBL/GenBank/DDBJ whole genome shotgun (WGS) entry which is preliminary data.</text>
</comment>